<dbReference type="PANTHER" id="PTHR30419:SF2">
    <property type="entry name" value="LYSR FAMILY TRANSCRIPTIONAL REGULATOR"/>
    <property type="match status" value="1"/>
</dbReference>
<dbReference type="InterPro" id="IPR036390">
    <property type="entry name" value="WH_DNA-bd_sf"/>
</dbReference>
<proteinExistence type="inferred from homology"/>
<accession>A0ABV3GKV0</accession>
<dbReference type="InterPro" id="IPR000847">
    <property type="entry name" value="LysR_HTH_N"/>
</dbReference>
<feature type="domain" description="HTH lysR-type" evidence="5">
    <location>
        <begin position="1"/>
        <end position="56"/>
    </location>
</feature>
<evidence type="ECO:0000259" key="5">
    <source>
        <dbReference type="PROSITE" id="PS50931"/>
    </source>
</evidence>
<dbReference type="SUPFAM" id="SSF46785">
    <property type="entry name" value="Winged helix' DNA-binding domain"/>
    <property type="match status" value="1"/>
</dbReference>
<evidence type="ECO:0000256" key="3">
    <source>
        <dbReference type="ARBA" id="ARBA00023125"/>
    </source>
</evidence>
<dbReference type="Pfam" id="PF03466">
    <property type="entry name" value="LysR_substrate"/>
    <property type="match status" value="1"/>
</dbReference>
<reference evidence="6 7" key="1">
    <citation type="submission" date="2024-06" db="EMBL/GenBank/DDBJ databases">
        <title>The Natural Products Discovery Center: Release of the First 8490 Sequenced Strains for Exploring Actinobacteria Biosynthetic Diversity.</title>
        <authorList>
            <person name="Kalkreuter E."/>
            <person name="Kautsar S.A."/>
            <person name="Yang D."/>
            <person name="Bader C.D."/>
            <person name="Teijaro C.N."/>
            <person name="Fluegel L."/>
            <person name="Davis C.M."/>
            <person name="Simpson J.R."/>
            <person name="Lauterbach L."/>
            <person name="Steele A.D."/>
            <person name="Gui C."/>
            <person name="Meng S."/>
            <person name="Li G."/>
            <person name="Viehrig K."/>
            <person name="Ye F."/>
            <person name="Su P."/>
            <person name="Kiefer A.F."/>
            <person name="Nichols A."/>
            <person name="Cepeda A.J."/>
            <person name="Yan W."/>
            <person name="Fan B."/>
            <person name="Jiang Y."/>
            <person name="Adhikari A."/>
            <person name="Zheng C.-J."/>
            <person name="Schuster L."/>
            <person name="Cowan T.M."/>
            <person name="Smanski M.J."/>
            <person name="Chevrette M.G."/>
            <person name="De Carvalho L.P.S."/>
            <person name="Shen B."/>
        </authorList>
    </citation>
    <scope>NUCLEOTIDE SEQUENCE [LARGE SCALE GENOMIC DNA]</scope>
    <source>
        <strain evidence="6 7">NPDC050100</strain>
    </source>
</reference>
<dbReference type="PANTHER" id="PTHR30419">
    <property type="entry name" value="HTH-TYPE TRANSCRIPTIONAL REGULATOR YBHD"/>
    <property type="match status" value="1"/>
</dbReference>
<organism evidence="6 7">
    <name type="scientific">Microtetraspora glauca</name>
    <dbReference type="NCBI Taxonomy" id="1996"/>
    <lineage>
        <taxon>Bacteria</taxon>
        <taxon>Bacillati</taxon>
        <taxon>Actinomycetota</taxon>
        <taxon>Actinomycetes</taxon>
        <taxon>Streptosporangiales</taxon>
        <taxon>Streptosporangiaceae</taxon>
        <taxon>Microtetraspora</taxon>
    </lineage>
</organism>
<dbReference type="Proteomes" id="UP001551675">
    <property type="component" value="Unassembled WGS sequence"/>
</dbReference>
<sequence>MDPHLLRTFVAVAGCGSFSTAARQLGYTQSAISQHIAALESDLGTPLLHRRPVGPTEAGERLLDHAAPILLRLDAARADVLRAAAEPPGHLLLDLTPSAMTARIAHALTGIRRSMPGLDVTVRVAGRQAVLTAVATGECSFGLVDGVAAPGDPLHLLDVDTITGVAVAEEHLAVILPDAHPLARRTGLRLDDLLDARWIDAPEVAAPLPDLRTAAQSDNPAASIRYEGTDASALIALVAAGHGLVVLPAPAAAGRPGVRAVPLTTPRLVHRTELLHGRNAGSAATALVTALTSVTAAGTADGA</sequence>
<dbReference type="PROSITE" id="PS50931">
    <property type="entry name" value="HTH_LYSR"/>
    <property type="match status" value="1"/>
</dbReference>
<dbReference type="EMBL" id="JBFALK010000015">
    <property type="protein sequence ID" value="MEV0972248.1"/>
    <property type="molecule type" value="Genomic_DNA"/>
</dbReference>
<protein>
    <submittedName>
        <fullName evidence="6">LysR family transcriptional regulator</fullName>
    </submittedName>
</protein>
<gene>
    <name evidence="6" type="ORF">AB0I59_26920</name>
</gene>
<dbReference type="PRINTS" id="PR00039">
    <property type="entry name" value="HTHLYSR"/>
</dbReference>
<keyword evidence="2" id="KW-0805">Transcription regulation</keyword>
<evidence type="ECO:0000313" key="6">
    <source>
        <dbReference type="EMBL" id="MEV0972248.1"/>
    </source>
</evidence>
<keyword evidence="3" id="KW-0238">DNA-binding</keyword>
<dbReference type="Gene3D" id="3.40.190.290">
    <property type="match status" value="1"/>
</dbReference>
<evidence type="ECO:0000256" key="1">
    <source>
        <dbReference type="ARBA" id="ARBA00009437"/>
    </source>
</evidence>
<dbReference type="Gene3D" id="1.10.10.10">
    <property type="entry name" value="Winged helix-like DNA-binding domain superfamily/Winged helix DNA-binding domain"/>
    <property type="match status" value="1"/>
</dbReference>
<comment type="caution">
    <text evidence="6">The sequence shown here is derived from an EMBL/GenBank/DDBJ whole genome shotgun (WGS) entry which is preliminary data.</text>
</comment>
<dbReference type="SUPFAM" id="SSF53850">
    <property type="entry name" value="Periplasmic binding protein-like II"/>
    <property type="match status" value="1"/>
</dbReference>
<name>A0ABV3GKV0_MICGL</name>
<dbReference type="InterPro" id="IPR005119">
    <property type="entry name" value="LysR_subst-bd"/>
</dbReference>
<comment type="similarity">
    <text evidence="1">Belongs to the LysR transcriptional regulatory family.</text>
</comment>
<dbReference type="RefSeq" id="WP_061254661.1">
    <property type="nucleotide sequence ID" value="NZ_JBFALK010000015.1"/>
</dbReference>
<evidence type="ECO:0000256" key="2">
    <source>
        <dbReference type="ARBA" id="ARBA00023015"/>
    </source>
</evidence>
<keyword evidence="4" id="KW-0804">Transcription</keyword>
<keyword evidence="7" id="KW-1185">Reference proteome</keyword>
<evidence type="ECO:0000256" key="4">
    <source>
        <dbReference type="ARBA" id="ARBA00023163"/>
    </source>
</evidence>
<dbReference type="InterPro" id="IPR050950">
    <property type="entry name" value="HTH-type_LysR_regulators"/>
</dbReference>
<dbReference type="InterPro" id="IPR036388">
    <property type="entry name" value="WH-like_DNA-bd_sf"/>
</dbReference>
<dbReference type="Pfam" id="PF00126">
    <property type="entry name" value="HTH_1"/>
    <property type="match status" value="1"/>
</dbReference>
<dbReference type="CDD" id="cd05466">
    <property type="entry name" value="PBP2_LTTR_substrate"/>
    <property type="match status" value="1"/>
</dbReference>
<evidence type="ECO:0000313" key="7">
    <source>
        <dbReference type="Proteomes" id="UP001551675"/>
    </source>
</evidence>